<keyword evidence="5 10" id="KW-0931">ER-Golgi transport</keyword>
<keyword evidence="7 10" id="KW-0072">Autophagy</keyword>
<dbReference type="GO" id="GO:0012507">
    <property type="term" value="C:ER to Golgi transport vesicle membrane"/>
    <property type="evidence" value="ECO:0007669"/>
    <property type="project" value="TreeGrafter"/>
</dbReference>
<feature type="compositionally biased region" description="Basic and acidic residues" evidence="11">
    <location>
        <begin position="2226"/>
        <end position="2254"/>
    </location>
</feature>
<evidence type="ECO:0000313" key="16">
    <source>
        <dbReference type="Proteomes" id="UP000319160"/>
    </source>
</evidence>
<comment type="similarity">
    <text evidence="2 10">Belongs to the SEC16 family.</text>
</comment>
<dbReference type="Pfam" id="PF12932">
    <property type="entry name" value="Sec16"/>
    <property type="match status" value="1"/>
</dbReference>
<feature type="compositionally biased region" description="Polar residues" evidence="11">
    <location>
        <begin position="1147"/>
        <end position="1161"/>
    </location>
</feature>
<dbReference type="GO" id="GO:0070973">
    <property type="term" value="P:protein localization to endoplasmic reticulum exit site"/>
    <property type="evidence" value="ECO:0007669"/>
    <property type="project" value="TreeGrafter"/>
</dbReference>
<dbReference type="SUPFAM" id="SSF51905">
    <property type="entry name" value="FAD/NAD(P)-binding domain"/>
    <property type="match status" value="1"/>
</dbReference>
<dbReference type="Pfam" id="PF12931">
    <property type="entry name" value="TPR_Sec16"/>
    <property type="match status" value="1"/>
</dbReference>
<feature type="compositionally biased region" description="Low complexity" evidence="11">
    <location>
        <begin position="2106"/>
        <end position="2121"/>
    </location>
</feature>
<dbReference type="Proteomes" id="UP000319160">
    <property type="component" value="Unassembled WGS sequence"/>
</dbReference>
<evidence type="ECO:0000256" key="11">
    <source>
        <dbReference type="SAM" id="MobiDB-lite"/>
    </source>
</evidence>
<feature type="compositionally biased region" description="Low complexity" evidence="11">
    <location>
        <begin position="1252"/>
        <end position="1270"/>
    </location>
</feature>
<accession>A0A553I7R2</accession>
<name>A0A553I7R2_9PEZI</name>
<feature type="region of interest" description="Disordered" evidence="11">
    <location>
        <begin position="2300"/>
        <end position="2428"/>
    </location>
</feature>
<dbReference type="Gene3D" id="3.50.50.60">
    <property type="entry name" value="FAD/NAD(P)-binding domain"/>
    <property type="match status" value="1"/>
</dbReference>
<proteinExistence type="inferred from homology"/>
<feature type="domain" description="Sec16 Sec23-binding" evidence="13">
    <location>
        <begin position="1664"/>
        <end position="1966"/>
    </location>
</feature>
<feature type="compositionally biased region" description="Basic residues" evidence="11">
    <location>
        <begin position="2411"/>
        <end position="2420"/>
    </location>
</feature>
<feature type="compositionally biased region" description="Polar residues" evidence="11">
    <location>
        <begin position="1121"/>
        <end position="1136"/>
    </location>
</feature>
<feature type="compositionally biased region" description="Basic and acidic residues" evidence="11">
    <location>
        <begin position="560"/>
        <end position="575"/>
    </location>
</feature>
<dbReference type="EMBL" id="VFLP01000012">
    <property type="protein sequence ID" value="TRX96228.1"/>
    <property type="molecule type" value="Genomic_DNA"/>
</dbReference>
<dbReference type="GO" id="GO:0070971">
    <property type="term" value="C:endoplasmic reticulum exit site"/>
    <property type="evidence" value="ECO:0007669"/>
    <property type="project" value="TreeGrafter"/>
</dbReference>
<keyword evidence="16" id="KW-1185">Reference proteome</keyword>
<dbReference type="Gene3D" id="3.30.9.10">
    <property type="entry name" value="D-Amino Acid Oxidase, subunit A, domain 2"/>
    <property type="match status" value="1"/>
</dbReference>
<evidence type="ECO:0000256" key="2">
    <source>
        <dbReference type="ARBA" id="ARBA00005927"/>
    </source>
</evidence>
<dbReference type="Pfam" id="PF01266">
    <property type="entry name" value="DAO"/>
    <property type="match status" value="1"/>
</dbReference>
<feature type="compositionally biased region" description="Low complexity" evidence="11">
    <location>
        <begin position="2374"/>
        <end position="2383"/>
    </location>
</feature>
<evidence type="ECO:0000256" key="8">
    <source>
        <dbReference type="ARBA" id="ARBA00023136"/>
    </source>
</evidence>
<organism evidence="15 16">
    <name type="scientific">Xylaria flabelliformis</name>
    <dbReference type="NCBI Taxonomy" id="2512241"/>
    <lineage>
        <taxon>Eukaryota</taxon>
        <taxon>Fungi</taxon>
        <taxon>Dikarya</taxon>
        <taxon>Ascomycota</taxon>
        <taxon>Pezizomycotina</taxon>
        <taxon>Sordariomycetes</taxon>
        <taxon>Xylariomycetidae</taxon>
        <taxon>Xylariales</taxon>
        <taxon>Xylariaceae</taxon>
        <taxon>Xylaria</taxon>
    </lineage>
</organism>
<feature type="compositionally biased region" description="Low complexity" evidence="11">
    <location>
        <begin position="1187"/>
        <end position="1196"/>
    </location>
</feature>
<dbReference type="CDD" id="cd09233">
    <property type="entry name" value="ACE1-Sec16-like"/>
    <property type="match status" value="1"/>
</dbReference>
<comment type="function">
    <text evidence="9 10">Involved in the initiation of assembly of the COPII coat required for the formation of transport vesicles from the endoplasmic reticulum (ER) and the selection of cargo molecules. Also involved in autophagy.</text>
</comment>
<dbReference type="InterPro" id="IPR024298">
    <property type="entry name" value="Sec16_Sec23-bd"/>
</dbReference>
<feature type="domain" description="Sec16 central conserved" evidence="14">
    <location>
        <begin position="1486"/>
        <end position="1604"/>
    </location>
</feature>
<feature type="compositionally biased region" description="Acidic residues" evidence="11">
    <location>
        <begin position="949"/>
        <end position="961"/>
    </location>
</feature>
<comment type="caution">
    <text evidence="15">The sequence shown here is derived from an EMBL/GenBank/DDBJ whole genome shotgun (WGS) entry which is preliminary data.</text>
</comment>
<evidence type="ECO:0000256" key="4">
    <source>
        <dbReference type="ARBA" id="ARBA00022824"/>
    </source>
</evidence>
<feature type="region of interest" description="Disordered" evidence="11">
    <location>
        <begin position="936"/>
        <end position="1463"/>
    </location>
</feature>
<keyword evidence="8 10" id="KW-0472">Membrane</keyword>
<feature type="domain" description="FAD dependent oxidoreductase" evidence="12">
    <location>
        <begin position="37"/>
        <end position="415"/>
    </location>
</feature>
<evidence type="ECO:0000256" key="1">
    <source>
        <dbReference type="ARBA" id="ARBA00004397"/>
    </source>
</evidence>
<dbReference type="STRING" id="2512241.A0A553I7R2"/>
<feature type="compositionally biased region" description="Pro residues" evidence="11">
    <location>
        <begin position="1368"/>
        <end position="1382"/>
    </location>
</feature>
<feature type="compositionally biased region" description="Polar residues" evidence="11">
    <location>
        <begin position="2156"/>
        <end position="2170"/>
    </location>
</feature>
<comment type="subcellular location">
    <subcellularLocation>
        <location evidence="1">Endoplasmic reticulum membrane</location>
        <topology evidence="1">Peripheral membrane protein</topology>
        <orientation evidence="1">Cytoplasmic side</orientation>
    </subcellularLocation>
</comment>
<evidence type="ECO:0000259" key="12">
    <source>
        <dbReference type="Pfam" id="PF01266"/>
    </source>
</evidence>
<dbReference type="FunFam" id="1.25.40.1030:FF:000008">
    <property type="entry name" value="Protein transport protein sec16"/>
    <property type="match status" value="1"/>
</dbReference>
<feature type="compositionally biased region" description="Low complexity" evidence="11">
    <location>
        <begin position="962"/>
        <end position="975"/>
    </location>
</feature>
<feature type="compositionally biased region" description="Low complexity" evidence="11">
    <location>
        <begin position="2321"/>
        <end position="2333"/>
    </location>
</feature>
<dbReference type="OrthoDB" id="8918678at2759"/>
<gene>
    <name evidence="15" type="ORF">FHL15_002952</name>
</gene>
<keyword evidence="3 10" id="KW-0813">Transport</keyword>
<dbReference type="PANTHER" id="PTHR13402:SF6">
    <property type="entry name" value="SECRETORY 16, ISOFORM I"/>
    <property type="match status" value="1"/>
</dbReference>
<feature type="compositionally biased region" description="Polar residues" evidence="11">
    <location>
        <begin position="1008"/>
        <end position="1021"/>
    </location>
</feature>
<feature type="compositionally biased region" description="Pro residues" evidence="11">
    <location>
        <begin position="1167"/>
        <end position="1186"/>
    </location>
</feature>
<dbReference type="GO" id="GO:0016192">
    <property type="term" value="P:vesicle-mediated transport"/>
    <property type="evidence" value="ECO:0007669"/>
    <property type="project" value="UniProtKB-KW"/>
</dbReference>
<keyword evidence="6 10" id="KW-0653">Protein transport</keyword>
<evidence type="ECO:0000256" key="5">
    <source>
        <dbReference type="ARBA" id="ARBA00022892"/>
    </source>
</evidence>
<evidence type="ECO:0000313" key="15">
    <source>
        <dbReference type="EMBL" id="TRX96228.1"/>
    </source>
</evidence>
<feature type="region of interest" description="Disordered" evidence="11">
    <location>
        <begin position="2032"/>
        <end position="2274"/>
    </location>
</feature>
<dbReference type="GO" id="GO:0006914">
    <property type="term" value="P:autophagy"/>
    <property type="evidence" value="ECO:0007669"/>
    <property type="project" value="UniProtKB-KW"/>
</dbReference>
<dbReference type="PANTHER" id="PTHR13402">
    <property type="entry name" value="RGPR-RELATED"/>
    <property type="match status" value="1"/>
</dbReference>
<sequence length="2428" mass="259059">MTTGPFPVPHATVPFWRTELHELDSHRSTADLPEKQDIIIIGAGFAGAALAHYLLEDGSASKPSITILEAREACSGATGRNGGHLRPDLFNGVASRMKEHGLDVADKIAQFELENAAALTHLIESEGIDCDFKPLTSGSTFVDEAQAADAKLLWDYMLEKGSPPLKHVKYHGSEDAEKVSGVRGAVAVYTFPAAVIWPYKMVMHLLAGAVKAGVNLQTHTPVHAVLSETDDEGYWTLQTSRGDIKAKRVVFATNAYTSGLLPEYIDAILPSRGACARVVSTTAAEPPPLLSNGIVSKSPNSIRNYWGARPDGSFIVGGSESYIDQRELWERNFDDASLIEPALPFAKQWAGKHLVGWEKAEIKVENAWTGIMGYTSDDLPHVGPVPGKEGLYICAGFIGHGMPNVLLCAKAVAKLLKDGSPLAASGVPACYETSLERLSESSAPISAIKESAWEVPRRPQNDLTIKPRFTYCIWIDNVDPPIPGILRPTGMPRSRSVPISSHLICSRQIKPTLPQRSPNAALPALHSLATSLTEHRISSASTSGMACNTWHPAKRPNSSADDKPFGGDNLPDKHSSALSTTDETRQDIATDSPSEHVTPAEDLAAQPPSHNADFNHYEHDEESGAALWDTETSAQNRDETSMPDNEEPATTAPEPAPTEHTSKHLSTMSFTRTVSHEMSFNDDEDVEWNLQRSETDPFGFMPEPERTNSFPVVPQSENSITEHYSHPPPMSQAEEILQELETENSHIDAAASEPHAPEQLDIEHVNTHGEEGGLFENAVGGDFVGTEEEASDARYEEGLPLIPQQESPETTANIENVVADPTDFFSQDETADVEDGFFAQIQDDPKIPPDVPLDRALQRKSTSVAIGQDVGLVPLSPSEDFQPGTPDMKNAASVNGDSIHSPEGGAKIATGTEDLDAKWAAAFGDDDDDDFLLDANTESKELDPADIFGSDDEGFLDDDEVQTPAAPSQTQTPQPNLNGRYTPVLAQQQSYTAPNPYAPAPPVAQAPINQQRHPLYTSNTAPLAGGYGVPPPRPDVPKTQSFVSKSKGGYQSPYDLPMDVVKLPKKRASAQQLPRVGAASPAPPSSLPPRNANMYAQPPQSGGSVSSSSPPGSSHSNQQSNLGAQKSTPQLKSKSSFFEDLPLTSKPRPSSRQSTHPSPTLASPYGQPGPPQGPPMSSPLMPPPAASPLAQSQLSPTRGVGVAGLVAPERISPYASLQSDAPNRPQPPSTVNSRYSPAPGVNGIVPAPASTSRYSPAPPNSRSSSGSYSAVPPPMLPHQPRTSSPLAHFEVSHGKSENKLASPVNGDGVPLLRSGSSQYEHRATRVPSLPPTQEVEEEQSLEPSPNMAAKGLGISSEPRYAPARVGHTPPPLGIPPSNPLSPPKRSLSNYTPQPGSHTASKEIGFVPPPRSQTQSPGAVYGNRGVAKPTDSAPRPSSAHAPTSPLSVHGAQTSHPTIRARGMSQTLNLVPPTDGREIDPLQRWRGAPCIAWGVGGLFVSTFPKDVPRYGISSNVPQITRSPGEVKVKHMKDIQPLEDRLSKFPGPLKGKSKKKEVSVWLTAGIDGLERTLPNLSFQHHVSHEDKRGIERLLLWKILRVLVENDGVLEGNPAVEKAVRDVISPGLESASPEVSSAISAGVDLTGMTATAAGLQADASDSAATELIRRHLLLGDREKAVWAAVDKRLWGHAILISSSVPNPDLYRQVAQEFIKKEVNHAGHGNESLASLYSVLSGNFEEAVDELVPAHARAGLQLVSTSASATSQDVLAGLDKWRETLGMILSNRRQGDGQALRSLGNLLSGYGRAEAAHICYIFAKQFAIFGGLDDPNVNFVLVGADHRRQADQFAKETEALQLSEVYEYGLSLAPGTNVAQSCPHLAAYKLQHAIVLAEYGFRDKALHYCEAIWGAITSQTKKSPYFNPVLESAVDDVMRRLKQAAGEESSSWITKPKMDQVSSNMWSRFSKFVAGPDENGADNGVSGEGGAEVGPFARIAGGTPSVSRSPSVSNFEVYGTSPSMPTNKASSVYAPINAQSTVSPYEPTNAYNPAPRSSMERTSGELPRGSYDFVRRGSDMQGANSNPYAPMSMSNSSPKNPYQPTSPSDVSPHMPISQSQSSAPIPEQSSDVGYPGYQPFGGDQGPEGAGFNSGYQPSHGGYGSPSMNGFESPTAQTGISTGGFEPPSYQPSGFEPPSYEPGPMGDDESENEPKKKSFMDDDDDDIPSLKAQGKSKTDKDRENEEMFRKVAEEEAKRAAEAKAAKKSGWGFGGWFGGKKETAELPNKPVKAKLGEASSFVYDPDLKRWVNKKPGAENTPAKAATPPPPRAASTPPSTTSAPPITIPPPSRPTPPMTLKNAISTESLNAPGGAPLMARSVSNQSNASAPGGAPSAPPSRPATSLSNASSIDDLLGAAGPRKGPKKARKAGRYVDVMAK</sequence>
<feature type="compositionally biased region" description="Pro residues" evidence="11">
    <location>
        <begin position="2334"/>
        <end position="2345"/>
    </location>
</feature>
<feature type="compositionally biased region" description="Low complexity" evidence="11">
    <location>
        <begin position="2081"/>
        <end position="2091"/>
    </location>
</feature>
<dbReference type="InterPro" id="IPR006076">
    <property type="entry name" value="FAD-dep_OxRdtase"/>
</dbReference>
<dbReference type="GO" id="GO:0005789">
    <property type="term" value="C:endoplasmic reticulum membrane"/>
    <property type="evidence" value="ECO:0007669"/>
    <property type="project" value="UniProtKB-SubCell"/>
</dbReference>
<dbReference type="GO" id="GO:0015031">
    <property type="term" value="P:protein transport"/>
    <property type="evidence" value="ECO:0007669"/>
    <property type="project" value="UniProtKB-KW"/>
</dbReference>
<evidence type="ECO:0000256" key="10">
    <source>
        <dbReference type="RuleBase" id="RU364101"/>
    </source>
</evidence>
<reference evidence="16" key="1">
    <citation type="submission" date="2019-06" db="EMBL/GenBank/DDBJ databases">
        <title>Draft genome sequence of the griseofulvin-producing fungus Xylaria cubensis strain G536.</title>
        <authorList>
            <person name="Mead M.E."/>
            <person name="Raja H.A."/>
            <person name="Steenwyk J.L."/>
            <person name="Knowles S.L."/>
            <person name="Oberlies N.H."/>
            <person name="Rokas A."/>
        </authorList>
    </citation>
    <scope>NUCLEOTIDE SEQUENCE [LARGE SCALE GENOMIC DNA]</scope>
    <source>
        <strain evidence="16">G536</strain>
    </source>
</reference>
<feature type="compositionally biased region" description="Polar residues" evidence="11">
    <location>
        <begin position="1389"/>
        <end position="1398"/>
    </location>
</feature>
<dbReference type="InterPro" id="IPR024340">
    <property type="entry name" value="Sec16_CCD"/>
</dbReference>
<feature type="region of interest" description="Disordered" evidence="11">
    <location>
        <begin position="868"/>
        <end position="911"/>
    </location>
</feature>
<feature type="region of interest" description="Disordered" evidence="11">
    <location>
        <begin position="547"/>
        <end position="665"/>
    </location>
</feature>
<protein>
    <recommendedName>
        <fullName evidence="10">Protein transport protein sec16</fullName>
    </recommendedName>
</protein>
<evidence type="ECO:0000259" key="13">
    <source>
        <dbReference type="Pfam" id="PF12931"/>
    </source>
</evidence>
<evidence type="ECO:0000259" key="14">
    <source>
        <dbReference type="Pfam" id="PF12932"/>
    </source>
</evidence>
<evidence type="ECO:0000256" key="9">
    <source>
        <dbReference type="ARBA" id="ARBA00024687"/>
    </source>
</evidence>
<dbReference type="GO" id="GO:0007030">
    <property type="term" value="P:Golgi organization"/>
    <property type="evidence" value="ECO:0007669"/>
    <property type="project" value="TreeGrafter"/>
</dbReference>
<dbReference type="Gene3D" id="1.25.40.1030">
    <property type="match status" value="1"/>
</dbReference>
<evidence type="ECO:0000256" key="7">
    <source>
        <dbReference type="ARBA" id="ARBA00023006"/>
    </source>
</evidence>
<feature type="compositionally biased region" description="Low complexity" evidence="11">
    <location>
        <begin position="1097"/>
        <end position="1120"/>
    </location>
</feature>
<evidence type="ECO:0000256" key="3">
    <source>
        <dbReference type="ARBA" id="ARBA00022448"/>
    </source>
</evidence>
<feature type="compositionally biased region" description="Polar residues" evidence="11">
    <location>
        <begin position="1439"/>
        <end position="1455"/>
    </location>
</feature>
<keyword evidence="4 10" id="KW-0256">Endoplasmic reticulum</keyword>
<evidence type="ECO:0000256" key="6">
    <source>
        <dbReference type="ARBA" id="ARBA00022927"/>
    </source>
</evidence>
<dbReference type="InterPro" id="IPR036188">
    <property type="entry name" value="FAD/NAD-bd_sf"/>
</dbReference>